<dbReference type="InterPro" id="IPR036980">
    <property type="entry name" value="RNase_P/MRP_Rpp29_sf"/>
</dbReference>
<keyword evidence="3 6" id="KW-0540">Nuclease</keyword>
<dbReference type="SUPFAM" id="SSF101744">
    <property type="entry name" value="Rof/RNase P subunit-like"/>
    <property type="match status" value="1"/>
</dbReference>
<keyword evidence="5 6" id="KW-0378">Hydrolase</keyword>
<dbReference type="SMART" id="SM00538">
    <property type="entry name" value="POP4"/>
    <property type="match status" value="1"/>
</dbReference>
<keyword evidence="4 6" id="KW-0255">Endonuclease</keyword>
<proteinExistence type="inferred from homology"/>
<evidence type="ECO:0000256" key="4">
    <source>
        <dbReference type="ARBA" id="ARBA00022759"/>
    </source>
</evidence>
<protein>
    <recommendedName>
        <fullName evidence="6">Ribonuclease P protein component 1</fullName>
        <shortName evidence="6">RNase P component 1</shortName>
        <ecNumber evidence="6">3.1.26.5</ecNumber>
    </recommendedName>
    <alternativeName>
        <fullName evidence="6">Rpp29</fullName>
    </alternativeName>
</protein>
<dbReference type="EC" id="3.1.26.5" evidence="6"/>
<evidence type="ECO:0000313" key="7">
    <source>
        <dbReference type="EMBL" id="ALU11562.1"/>
    </source>
</evidence>
<dbReference type="GeneID" id="30679903"/>
<comment type="subcellular location">
    <subcellularLocation>
        <location evidence="6">Cytoplasm</location>
    </subcellularLocation>
</comment>
<dbReference type="AlphaFoldDB" id="A0A0U3DVU4"/>
<evidence type="ECO:0000256" key="3">
    <source>
        <dbReference type="ARBA" id="ARBA00022722"/>
    </source>
</evidence>
<dbReference type="GO" id="GO:0001682">
    <property type="term" value="P:tRNA 5'-leader removal"/>
    <property type="evidence" value="ECO:0007669"/>
    <property type="project" value="UniProtKB-UniRule"/>
</dbReference>
<accession>A0A0U3DVU4</accession>
<comment type="subunit">
    <text evidence="6">Consists of a catalytic RNA component and at least 4-5 protein subunits.</text>
</comment>
<gene>
    <name evidence="6" type="primary">rnp1</name>
    <name evidence="7" type="ORF">EYM_02525</name>
</gene>
<dbReference type="Pfam" id="PF01868">
    <property type="entry name" value="RNase_P-MRP_p29"/>
    <property type="match status" value="1"/>
</dbReference>
<dbReference type="OrthoDB" id="39019at2157"/>
<evidence type="ECO:0000313" key="8">
    <source>
        <dbReference type="Proteomes" id="UP000060778"/>
    </source>
</evidence>
<dbReference type="GO" id="GO:0030677">
    <property type="term" value="C:ribonuclease P complex"/>
    <property type="evidence" value="ECO:0007669"/>
    <property type="project" value="UniProtKB-UniRule"/>
</dbReference>
<dbReference type="RefSeq" id="WP_075049517.1">
    <property type="nucleotide sequence ID" value="NZ_CP006867.1"/>
</dbReference>
<dbReference type="InterPro" id="IPR002730">
    <property type="entry name" value="Rpp29/RNP1"/>
</dbReference>
<keyword evidence="1 6" id="KW-0963">Cytoplasm</keyword>
<evidence type="ECO:0000256" key="6">
    <source>
        <dbReference type="HAMAP-Rule" id="MF_00754"/>
    </source>
</evidence>
<reference evidence="7 8" key="1">
    <citation type="submission" date="2013-11" db="EMBL/GenBank/DDBJ databases">
        <title>Comparative genomics of Ignicoccus.</title>
        <authorList>
            <person name="Podar M."/>
        </authorList>
    </citation>
    <scope>NUCLEOTIDE SEQUENCE [LARGE SCALE GENOMIC DNA]</scope>
    <source>
        <strain evidence="7 8">DSM 13165</strain>
    </source>
</reference>
<dbReference type="GO" id="GO:0005737">
    <property type="term" value="C:cytoplasm"/>
    <property type="evidence" value="ECO:0007669"/>
    <property type="project" value="UniProtKB-SubCell"/>
</dbReference>
<dbReference type="Proteomes" id="UP000060778">
    <property type="component" value="Chromosome"/>
</dbReference>
<evidence type="ECO:0000256" key="5">
    <source>
        <dbReference type="ARBA" id="ARBA00022801"/>
    </source>
</evidence>
<comment type="catalytic activity">
    <reaction evidence="6">
        <text>Endonucleolytic cleavage of RNA, removing 5'-extranucleotides from tRNA precursor.</text>
        <dbReference type="EC" id="3.1.26.5"/>
    </reaction>
</comment>
<dbReference type="GO" id="GO:0003723">
    <property type="term" value="F:RNA binding"/>
    <property type="evidence" value="ECO:0007669"/>
    <property type="project" value="InterPro"/>
</dbReference>
<comment type="function">
    <text evidence="6">Part of ribonuclease P, a protein complex that generates mature tRNA molecules by cleaving their 5'-ends.</text>
</comment>
<dbReference type="KEGG" id="iis:EYM_02525"/>
<organism evidence="7 8">
    <name type="scientific">Ignicoccus islandicus DSM 13165</name>
    <dbReference type="NCBI Taxonomy" id="940295"/>
    <lineage>
        <taxon>Archaea</taxon>
        <taxon>Thermoproteota</taxon>
        <taxon>Thermoprotei</taxon>
        <taxon>Desulfurococcales</taxon>
        <taxon>Desulfurococcaceae</taxon>
        <taxon>Ignicoccus</taxon>
    </lineage>
</organism>
<dbReference type="HAMAP" id="MF_00754">
    <property type="entry name" value="RNase_P_1"/>
    <property type="match status" value="1"/>
</dbReference>
<evidence type="ECO:0000256" key="1">
    <source>
        <dbReference type="ARBA" id="ARBA00022490"/>
    </source>
</evidence>
<dbReference type="Gene3D" id="2.30.30.210">
    <property type="entry name" value="Ribonuclease P/MRP, subunit p29"/>
    <property type="match status" value="1"/>
</dbReference>
<name>A0A0U3DVU4_9CREN</name>
<dbReference type="EMBL" id="CP006867">
    <property type="protein sequence ID" value="ALU11562.1"/>
    <property type="molecule type" value="Genomic_DNA"/>
</dbReference>
<comment type="similarity">
    <text evidence="6">Belongs to the eukaryotic/archaeal RNase P protein component 1 family.</text>
</comment>
<sequence length="92" mass="10626">MPKNERNLAYHNVIGLEVEVVEHPDNSLIGLKGIVAMETRNTFLIKSIDGKERRVLKIGYFRFTLPNGRKVLIEGSKIVGRLEERIKRIRKL</sequence>
<keyword evidence="8" id="KW-1185">Reference proteome</keyword>
<dbReference type="InterPro" id="IPR023534">
    <property type="entry name" value="Rof/RNase_P-like"/>
</dbReference>
<dbReference type="STRING" id="940295.EYM_02525"/>
<keyword evidence="2 6" id="KW-0819">tRNA processing</keyword>
<evidence type="ECO:0000256" key="2">
    <source>
        <dbReference type="ARBA" id="ARBA00022694"/>
    </source>
</evidence>
<dbReference type="GO" id="GO:0004526">
    <property type="term" value="F:ribonuclease P activity"/>
    <property type="evidence" value="ECO:0007669"/>
    <property type="project" value="UniProtKB-UniRule"/>
</dbReference>
<dbReference type="InterPro" id="IPR023538">
    <property type="entry name" value="RNP1"/>
</dbReference>